<organism evidence="3 4">
    <name type="scientific">Stylonychia lemnae</name>
    <name type="common">Ciliate</name>
    <dbReference type="NCBI Taxonomy" id="5949"/>
    <lineage>
        <taxon>Eukaryota</taxon>
        <taxon>Sar</taxon>
        <taxon>Alveolata</taxon>
        <taxon>Ciliophora</taxon>
        <taxon>Intramacronucleata</taxon>
        <taxon>Spirotrichea</taxon>
        <taxon>Stichotrichia</taxon>
        <taxon>Sporadotrichida</taxon>
        <taxon>Oxytrichidae</taxon>
        <taxon>Stylonychinae</taxon>
        <taxon>Stylonychia</taxon>
    </lineage>
</organism>
<dbReference type="Proteomes" id="UP000039865">
    <property type="component" value="Unassembled WGS sequence"/>
</dbReference>
<dbReference type="SMART" id="SM00584">
    <property type="entry name" value="TLDc"/>
    <property type="match status" value="1"/>
</dbReference>
<dbReference type="OrthoDB" id="25620at2759"/>
<sequence>MMFLNKIKSLALLLLVFTILFKPDIVIDGRNHLLQMYTNIQEKNNETNTQPDVNLQQKMKEIQENQKILSSLKFQDSSTQVIDHALKYAKYRELVDYQISEKSDFFVRHIIQKVQPTKFELIYKGTRDGFKSRDFHYHCDGQGRQVSFILSEQGNVFGGYLSNQKSKGGFQQDQDAFLFSLTYQTKHISINDQYAGFYDINYGWTQGGGHDLYISSDCNINADSTSNLYITYEWVHGYHNSHVMKSYLAGAEQFKVLEIEVYKVLN</sequence>
<dbReference type="EMBL" id="CCKQ01003575">
    <property type="protein sequence ID" value="CDW74707.1"/>
    <property type="molecule type" value="Genomic_DNA"/>
</dbReference>
<dbReference type="InParanoid" id="A0A077ZYL6"/>
<evidence type="ECO:0000259" key="2">
    <source>
        <dbReference type="PROSITE" id="PS51886"/>
    </source>
</evidence>
<evidence type="ECO:0000313" key="4">
    <source>
        <dbReference type="Proteomes" id="UP000039865"/>
    </source>
</evidence>
<evidence type="ECO:0000256" key="1">
    <source>
        <dbReference type="SAM" id="SignalP"/>
    </source>
</evidence>
<keyword evidence="4" id="KW-1185">Reference proteome</keyword>
<name>A0A077ZYL6_STYLE</name>
<proteinExistence type="predicted"/>
<dbReference type="InterPro" id="IPR006571">
    <property type="entry name" value="TLDc_dom"/>
</dbReference>
<dbReference type="Pfam" id="PF07534">
    <property type="entry name" value="TLD"/>
    <property type="match status" value="1"/>
</dbReference>
<feature type="domain" description="TLDc" evidence="2">
    <location>
        <begin position="93"/>
        <end position="265"/>
    </location>
</feature>
<gene>
    <name evidence="3" type="primary">Contig7311.g7810</name>
    <name evidence="3" type="ORF">STYLEM_3689</name>
</gene>
<feature type="signal peptide" evidence="1">
    <location>
        <begin position="1"/>
        <end position="29"/>
    </location>
</feature>
<dbReference type="PROSITE" id="PS51886">
    <property type="entry name" value="TLDC"/>
    <property type="match status" value="1"/>
</dbReference>
<keyword evidence="1" id="KW-0732">Signal</keyword>
<feature type="chain" id="PRO_5001729139" description="TLDc domain-containing protein" evidence="1">
    <location>
        <begin position="30"/>
        <end position="266"/>
    </location>
</feature>
<protein>
    <recommendedName>
        <fullName evidence="2">TLDc domain-containing protein</fullName>
    </recommendedName>
</protein>
<reference evidence="3 4" key="1">
    <citation type="submission" date="2014-06" db="EMBL/GenBank/DDBJ databases">
        <authorList>
            <person name="Swart Estienne"/>
        </authorList>
    </citation>
    <scope>NUCLEOTIDE SEQUENCE [LARGE SCALE GENOMIC DNA]</scope>
    <source>
        <strain evidence="3 4">130c</strain>
    </source>
</reference>
<accession>A0A077ZYL6</accession>
<dbReference type="AlphaFoldDB" id="A0A077ZYL6"/>
<evidence type="ECO:0000313" key="3">
    <source>
        <dbReference type="EMBL" id="CDW74707.1"/>
    </source>
</evidence>